<feature type="transmembrane region" description="Helical" evidence="1">
    <location>
        <begin position="6"/>
        <end position="29"/>
    </location>
</feature>
<keyword evidence="1" id="KW-0812">Transmembrane</keyword>
<comment type="caution">
    <text evidence="2">The sequence shown here is derived from an EMBL/GenBank/DDBJ whole genome shotgun (WGS) entry which is preliminary data.</text>
</comment>
<dbReference type="RefSeq" id="WP_272966231.1">
    <property type="nucleotide sequence ID" value="NZ_CALBIY010000102.1"/>
</dbReference>
<evidence type="ECO:0000256" key="1">
    <source>
        <dbReference type="SAM" id="Phobius"/>
    </source>
</evidence>
<feature type="transmembrane region" description="Helical" evidence="1">
    <location>
        <begin position="244"/>
        <end position="265"/>
    </location>
</feature>
<evidence type="ECO:0000313" key="3">
    <source>
        <dbReference type="Proteomes" id="UP000263517"/>
    </source>
</evidence>
<evidence type="ECO:0008006" key="4">
    <source>
        <dbReference type="Google" id="ProtNLM"/>
    </source>
</evidence>
<sequence length="277" mass="32043">MRTNPYTYIAVVLMTLGLGLFSVNIYGLFKDVRPSVFFDDELRFENDITLTREETFTAIERVEGETDKEYAERITKVIGSGLAHIHWRRYDTKKFNQLVPIWENYFLYFMGRFSGIPEYERYHFANYEKSLNRGIGICGDASMIMSQLLDRQGIPNQLLTFPGHVILTATFENGEELTFDPDFGVSLNFSPVALQSTPDIAGEAYANAGYPHSDVITMNKIYDNSFKRWDGVSHFITKKYYFEIVAYWLKWPFPIAIILLAGYLFHLSARKSKASFR</sequence>
<dbReference type="AlphaFoldDB" id="A0A350P6G9"/>
<gene>
    <name evidence="2" type="ORF">DCW74_14280</name>
</gene>
<dbReference type="EMBL" id="DNAN01000503">
    <property type="protein sequence ID" value="HAW76886.1"/>
    <property type="molecule type" value="Genomic_DNA"/>
</dbReference>
<reference evidence="2 3" key="1">
    <citation type="journal article" date="2018" name="Nat. Biotechnol.">
        <title>A standardized bacterial taxonomy based on genome phylogeny substantially revises the tree of life.</title>
        <authorList>
            <person name="Parks D.H."/>
            <person name="Chuvochina M."/>
            <person name="Waite D.W."/>
            <person name="Rinke C."/>
            <person name="Skarshewski A."/>
            <person name="Chaumeil P.A."/>
            <person name="Hugenholtz P."/>
        </authorList>
    </citation>
    <scope>NUCLEOTIDE SEQUENCE [LARGE SCALE GENOMIC DNA]</scope>
    <source>
        <strain evidence="2">UBA11978</strain>
    </source>
</reference>
<proteinExistence type="predicted"/>
<evidence type="ECO:0000313" key="2">
    <source>
        <dbReference type="EMBL" id="HAW76886.1"/>
    </source>
</evidence>
<keyword evidence="1" id="KW-1133">Transmembrane helix</keyword>
<protein>
    <recommendedName>
        <fullName evidence="4">Transglutaminase-like domain-containing protein</fullName>
    </recommendedName>
</protein>
<keyword evidence="1" id="KW-0472">Membrane</keyword>
<dbReference type="Proteomes" id="UP000263517">
    <property type="component" value="Unassembled WGS sequence"/>
</dbReference>
<accession>A0A350P6G9</accession>
<organism evidence="2 3">
    <name type="scientific">Alteromonas australica</name>
    <dbReference type="NCBI Taxonomy" id="589873"/>
    <lineage>
        <taxon>Bacteria</taxon>
        <taxon>Pseudomonadati</taxon>
        <taxon>Pseudomonadota</taxon>
        <taxon>Gammaproteobacteria</taxon>
        <taxon>Alteromonadales</taxon>
        <taxon>Alteromonadaceae</taxon>
        <taxon>Alteromonas/Salinimonas group</taxon>
        <taxon>Alteromonas</taxon>
    </lineage>
</organism>
<name>A0A350P6G9_9ALTE</name>